<reference evidence="9" key="2">
    <citation type="journal article" date="2021" name="PeerJ">
        <title>Extensive microbial diversity within the chicken gut microbiome revealed by metagenomics and culture.</title>
        <authorList>
            <person name="Gilroy R."/>
            <person name="Ravi A."/>
            <person name="Getino M."/>
            <person name="Pursley I."/>
            <person name="Horton D.L."/>
            <person name="Alikhan N.F."/>
            <person name="Baker D."/>
            <person name="Gharbi K."/>
            <person name="Hall N."/>
            <person name="Watson M."/>
            <person name="Adriaenssens E.M."/>
            <person name="Foster-Nyarko E."/>
            <person name="Jarju S."/>
            <person name="Secka A."/>
            <person name="Antonio M."/>
            <person name="Oren A."/>
            <person name="Chaudhuri R.R."/>
            <person name="La Ragione R."/>
            <person name="Hildebrand F."/>
            <person name="Pallen M.J."/>
        </authorList>
    </citation>
    <scope>NUCLEOTIDE SEQUENCE</scope>
    <source>
        <strain evidence="9">F1-3629</strain>
    </source>
</reference>
<evidence type="ECO:0000256" key="6">
    <source>
        <dbReference type="ARBA" id="ARBA00023136"/>
    </source>
</evidence>
<evidence type="ECO:0000256" key="3">
    <source>
        <dbReference type="ARBA" id="ARBA00005712"/>
    </source>
</evidence>
<keyword evidence="7" id="KW-0139">CF(1)</keyword>
<dbReference type="GO" id="GO:0012505">
    <property type="term" value="C:endomembrane system"/>
    <property type="evidence" value="ECO:0007669"/>
    <property type="project" value="UniProtKB-SubCell"/>
</dbReference>
<keyword evidence="6" id="KW-0472">Membrane</keyword>
<gene>
    <name evidence="9" type="ORF">IAC07_01070</name>
</gene>
<evidence type="ECO:0000256" key="4">
    <source>
        <dbReference type="ARBA" id="ARBA00022448"/>
    </source>
</evidence>
<accession>A0A940DLB2</accession>
<evidence type="ECO:0000256" key="2">
    <source>
        <dbReference type="ARBA" id="ARBA00004184"/>
    </source>
</evidence>
<dbReference type="Gene3D" id="2.60.15.10">
    <property type="entry name" value="F0F1 ATP synthase delta/epsilon subunit, N-terminal"/>
    <property type="match status" value="1"/>
</dbReference>
<evidence type="ECO:0000256" key="1">
    <source>
        <dbReference type="ARBA" id="ARBA00003543"/>
    </source>
</evidence>
<sequence>MRTADIYLNITSPEKSLTGLMVREVSFPGLDGRFTVLSGHAPLIAALGEGDIIYSSGGKSSSMHVRSGFVEVCDNKVTACVEV</sequence>
<dbReference type="InterPro" id="IPR020546">
    <property type="entry name" value="ATP_synth_F1_dsu/esu_N"/>
</dbReference>
<evidence type="ECO:0000313" key="9">
    <source>
        <dbReference type="EMBL" id="MBO8453297.1"/>
    </source>
</evidence>
<comment type="caution">
    <text evidence="9">The sequence shown here is derived from an EMBL/GenBank/DDBJ whole genome shotgun (WGS) entry which is preliminary data.</text>
</comment>
<reference evidence="9" key="1">
    <citation type="submission" date="2020-10" db="EMBL/GenBank/DDBJ databases">
        <authorList>
            <person name="Gilroy R."/>
        </authorList>
    </citation>
    <scope>NUCLEOTIDE SEQUENCE</scope>
    <source>
        <strain evidence="9">F1-3629</strain>
    </source>
</reference>
<dbReference type="InterPro" id="IPR036771">
    <property type="entry name" value="ATPsynth_dsu/esu_N"/>
</dbReference>
<comment type="function">
    <text evidence="1">Produces ATP from ADP in the presence of a proton gradient across the membrane.</text>
</comment>
<dbReference type="SUPFAM" id="SSF51344">
    <property type="entry name" value="Epsilon subunit of F1F0-ATP synthase N-terminal domain"/>
    <property type="match status" value="1"/>
</dbReference>
<dbReference type="EMBL" id="JADIMJ010000018">
    <property type="protein sequence ID" value="MBO8453297.1"/>
    <property type="molecule type" value="Genomic_DNA"/>
</dbReference>
<name>A0A940DLB2_9BACT</name>
<evidence type="ECO:0000256" key="7">
    <source>
        <dbReference type="ARBA" id="ARBA00023196"/>
    </source>
</evidence>
<dbReference type="Proteomes" id="UP000771749">
    <property type="component" value="Unassembled WGS sequence"/>
</dbReference>
<evidence type="ECO:0000259" key="8">
    <source>
        <dbReference type="Pfam" id="PF02823"/>
    </source>
</evidence>
<dbReference type="CDD" id="cd12152">
    <property type="entry name" value="F1-ATPase_delta"/>
    <property type="match status" value="1"/>
</dbReference>
<dbReference type="InterPro" id="IPR001469">
    <property type="entry name" value="ATP_synth_F1_dsu/esu"/>
</dbReference>
<proteinExistence type="inferred from homology"/>
<dbReference type="GO" id="GO:0045259">
    <property type="term" value="C:proton-transporting ATP synthase complex"/>
    <property type="evidence" value="ECO:0007669"/>
    <property type="project" value="UniProtKB-KW"/>
</dbReference>
<dbReference type="GO" id="GO:0046933">
    <property type="term" value="F:proton-transporting ATP synthase activity, rotational mechanism"/>
    <property type="evidence" value="ECO:0007669"/>
    <property type="project" value="InterPro"/>
</dbReference>
<evidence type="ECO:0000313" key="10">
    <source>
        <dbReference type="Proteomes" id="UP000771749"/>
    </source>
</evidence>
<comment type="subcellular location">
    <subcellularLocation>
        <location evidence="2">Endomembrane system</location>
        <topology evidence="2">Peripheral membrane protein</topology>
    </subcellularLocation>
</comment>
<keyword evidence="4" id="KW-0813">Transport</keyword>
<keyword evidence="5" id="KW-0406">Ion transport</keyword>
<organism evidence="9 10">
    <name type="scientific">Candidatus Cryptobacteroides gallistercoris</name>
    <dbReference type="NCBI Taxonomy" id="2840765"/>
    <lineage>
        <taxon>Bacteria</taxon>
        <taxon>Pseudomonadati</taxon>
        <taxon>Bacteroidota</taxon>
        <taxon>Bacteroidia</taxon>
        <taxon>Bacteroidales</taxon>
        <taxon>Candidatus Cryptobacteroides</taxon>
    </lineage>
</organism>
<dbReference type="AlphaFoldDB" id="A0A940DLB2"/>
<protein>
    <recommendedName>
        <fullName evidence="8">ATP synthase F1 complex delta/epsilon subunit N-terminal domain-containing protein</fullName>
    </recommendedName>
</protein>
<comment type="similarity">
    <text evidence="3">Belongs to the ATPase epsilon chain family.</text>
</comment>
<keyword evidence="7" id="KW-0066">ATP synthesis</keyword>
<feature type="domain" description="ATP synthase F1 complex delta/epsilon subunit N-terminal" evidence="8">
    <location>
        <begin position="8"/>
        <end position="82"/>
    </location>
</feature>
<evidence type="ECO:0000256" key="5">
    <source>
        <dbReference type="ARBA" id="ARBA00023065"/>
    </source>
</evidence>
<dbReference type="Pfam" id="PF02823">
    <property type="entry name" value="ATP-synt_DE_N"/>
    <property type="match status" value="1"/>
</dbReference>